<gene>
    <name evidence="2" type="ORF">XELAEV_18026958mg</name>
</gene>
<organism evidence="2 3">
    <name type="scientific">Xenopus laevis</name>
    <name type="common">African clawed frog</name>
    <dbReference type="NCBI Taxonomy" id="8355"/>
    <lineage>
        <taxon>Eukaryota</taxon>
        <taxon>Metazoa</taxon>
        <taxon>Chordata</taxon>
        <taxon>Craniata</taxon>
        <taxon>Vertebrata</taxon>
        <taxon>Euteleostomi</taxon>
        <taxon>Amphibia</taxon>
        <taxon>Batrachia</taxon>
        <taxon>Anura</taxon>
        <taxon>Pipoidea</taxon>
        <taxon>Pipidae</taxon>
        <taxon>Xenopodinae</taxon>
        <taxon>Xenopus</taxon>
        <taxon>Xenopus</taxon>
    </lineage>
</organism>
<evidence type="ECO:0000313" key="3">
    <source>
        <dbReference type="Proteomes" id="UP000694892"/>
    </source>
</evidence>
<name>A0A974HJ82_XENLA</name>
<keyword evidence="1" id="KW-0732">Signal</keyword>
<dbReference type="AlphaFoldDB" id="A0A974HJ82"/>
<accession>A0A974HJ82</accession>
<evidence type="ECO:0008006" key="4">
    <source>
        <dbReference type="Google" id="ProtNLM"/>
    </source>
</evidence>
<evidence type="ECO:0000256" key="1">
    <source>
        <dbReference type="SAM" id="SignalP"/>
    </source>
</evidence>
<evidence type="ECO:0000313" key="2">
    <source>
        <dbReference type="EMBL" id="OCT80147.1"/>
    </source>
</evidence>
<reference evidence="3" key="1">
    <citation type="journal article" date="2016" name="Nature">
        <title>Genome evolution in the allotetraploid frog Xenopus laevis.</title>
        <authorList>
            <person name="Session A.M."/>
            <person name="Uno Y."/>
            <person name="Kwon T."/>
            <person name="Chapman J.A."/>
            <person name="Toyoda A."/>
            <person name="Takahashi S."/>
            <person name="Fukui A."/>
            <person name="Hikosaka A."/>
            <person name="Suzuki A."/>
            <person name="Kondo M."/>
            <person name="van Heeringen S.J."/>
            <person name="Quigley I."/>
            <person name="Heinz S."/>
            <person name="Ogino H."/>
            <person name="Ochi H."/>
            <person name="Hellsten U."/>
            <person name="Lyons J.B."/>
            <person name="Simakov O."/>
            <person name="Putnam N."/>
            <person name="Stites J."/>
            <person name="Kuroki Y."/>
            <person name="Tanaka T."/>
            <person name="Michiue T."/>
            <person name="Watanabe M."/>
            <person name="Bogdanovic O."/>
            <person name="Lister R."/>
            <person name="Georgiou G."/>
            <person name="Paranjpe S.S."/>
            <person name="van Kruijsbergen I."/>
            <person name="Shu S."/>
            <person name="Carlson J."/>
            <person name="Kinoshita T."/>
            <person name="Ohta Y."/>
            <person name="Mawaribuchi S."/>
            <person name="Jenkins J."/>
            <person name="Grimwood J."/>
            <person name="Schmutz J."/>
            <person name="Mitros T."/>
            <person name="Mozaffari S.V."/>
            <person name="Suzuki Y."/>
            <person name="Haramoto Y."/>
            <person name="Yamamoto T.S."/>
            <person name="Takagi C."/>
            <person name="Heald R."/>
            <person name="Miller K."/>
            <person name="Haudenschild C."/>
            <person name="Kitzman J."/>
            <person name="Nakayama T."/>
            <person name="Izutsu Y."/>
            <person name="Robert J."/>
            <person name="Fortriede J."/>
            <person name="Burns K."/>
            <person name="Lotay V."/>
            <person name="Karimi K."/>
            <person name="Yasuoka Y."/>
            <person name="Dichmann D.S."/>
            <person name="Flajnik M.F."/>
            <person name="Houston D.W."/>
            <person name="Shendure J."/>
            <person name="DuPasquier L."/>
            <person name="Vize P.D."/>
            <person name="Zorn A.M."/>
            <person name="Ito M."/>
            <person name="Marcotte E.M."/>
            <person name="Wallingford J.B."/>
            <person name="Ito Y."/>
            <person name="Asashima M."/>
            <person name="Ueno N."/>
            <person name="Matsuda Y."/>
            <person name="Veenstra G.J."/>
            <person name="Fujiyama A."/>
            <person name="Harland R.M."/>
            <person name="Taira M."/>
            <person name="Rokhsar D.S."/>
        </authorList>
    </citation>
    <scope>NUCLEOTIDE SEQUENCE [LARGE SCALE GENOMIC DNA]</scope>
    <source>
        <strain evidence="3">J</strain>
    </source>
</reference>
<dbReference type="Proteomes" id="UP000694892">
    <property type="component" value="Chromosome 5L"/>
</dbReference>
<feature type="signal peptide" evidence="1">
    <location>
        <begin position="1"/>
        <end position="18"/>
    </location>
</feature>
<dbReference type="EMBL" id="CM004474">
    <property type="protein sequence ID" value="OCT80147.1"/>
    <property type="molecule type" value="Genomic_DNA"/>
</dbReference>
<sequence>MILSLLLISVTVWCQTVASGGELLFQLVVIRRLALNRSFATSLLYSTGTSALIPMFRRQRAGCAGSAVFDILDKWVRTIVQNSSKSGHCHIVCIKVALGVPHLRHVGDTLGHILFSFSLVRYALWTIYNWSILSL</sequence>
<protein>
    <recommendedName>
        <fullName evidence="4">Secreted protein</fullName>
    </recommendedName>
</protein>
<feature type="chain" id="PRO_5037686189" description="Secreted protein" evidence="1">
    <location>
        <begin position="19"/>
        <end position="135"/>
    </location>
</feature>
<proteinExistence type="predicted"/>